<name>T0L5N7_COLGC</name>
<evidence type="ECO:0000313" key="2">
    <source>
        <dbReference type="Proteomes" id="UP000015530"/>
    </source>
</evidence>
<sequence length="37" mass="4189">MCDFICQSLFIDCTNLLQENDRISFKAVALCINFDSG</sequence>
<accession>T0L5N7</accession>
<dbReference type="EMBL" id="AMYD01003214">
    <property type="protein sequence ID" value="EQB46881.1"/>
    <property type="molecule type" value="Genomic_DNA"/>
</dbReference>
<dbReference type="AlphaFoldDB" id="T0L5N7"/>
<organism evidence="1 2">
    <name type="scientific">Colletotrichum gloeosporioides (strain Cg-14)</name>
    <name type="common">Anthracnose fungus</name>
    <name type="synonym">Glomerella cingulata</name>
    <dbReference type="NCBI Taxonomy" id="1237896"/>
    <lineage>
        <taxon>Eukaryota</taxon>
        <taxon>Fungi</taxon>
        <taxon>Dikarya</taxon>
        <taxon>Ascomycota</taxon>
        <taxon>Pezizomycotina</taxon>
        <taxon>Sordariomycetes</taxon>
        <taxon>Hypocreomycetidae</taxon>
        <taxon>Glomerellales</taxon>
        <taxon>Glomerellaceae</taxon>
        <taxon>Colletotrichum</taxon>
        <taxon>Colletotrichum gloeosporioides species complex</taxon>
    </lineage>
</organism>
<proteinExistence type="predicted"/>
<reference evidence="2" key="1">
    <citation type="journal article" date="2013" name="Mol. Plant Microbe Interact.">
        <title>Global aspects of pacC regulation of pathogenicity genes in Colletotrichum gloeosporioides as revealed by transcriptome analysis.</title>
        <authorList>
            <person name="Alkan N."/>
            <person name="Meng X."/>
            <person name="Friedlander G."/>
            <person name="Reuveni E."/>
            <person name="Sukno S."/>
            <person name="Sherman A."/>
            <person name="Thon M."/>
            <person name="Fluhr R."/>
            <person name="Prusky D."/>
        </authorList>
    </citation>
    <scope>NUCLEOTIDE SEQUENCE [LARGE SCALE GENOMIC DNA]</scope>
    <source>
        <strain evidence="2">Cg-14</strain>
    </source>
</reference>
<protein>
    <submittedName>
        <fullName evidence="1">Uncharacterized protein</fullName>
    </submittedName>
</protein>
<dbReference type="Proteomes" id="UP000015530">
    <property type="component" value="Unassembled WGS sequence"/>
</dbReference>
<dbReference type="HOGENOM" id="CLU_3351036_0_0_1"/>
<evidence type="ECO:0000313" key="1">
    <source>
        <dbReference type="EMBL" id="EQB46881.1"/>
    </source>
</evidence>
<comment type="caution">
    <text evidence="1">The sequence shown here is derived from an EMBL/GenBank/DDBJ whole genome shotgun (WGS) entry which is preliminary data.</text>
</comment>
<gene>
    <name evidence="1" type="ORF">CGLO_14037</name>
</gene>